<keyword evidence="2" id="KW-1185">Reference proteome</keyword>
<protein>
    <submittedName>
        <fullName evidence="1">Uncharacterized protein</fullName>
    </submittedName>
</protein>
<proteinExistence type="predicted"/>
<dbReference type="HOGENOM" id="CLU_1616038_0_0_11"/>
<reference evidence="1 2" key="1">
    <citation type="submission" date="2011-04" db="EMBL/GenBank/DDBJ databases">
        <title>Complete sequence of Cellulomonas fimi ATCC 484.</title>
        <authorList>
            <consortium name="US DOE Joint Genome Institute"/>
            <person name="Lucas S."/>
            <person name="Han J."/>
            <person name="Lapidus A."/>
            <person name="Cheng J.-F."/>
            <person name="Goodwin L."/>
            <person name="Pitluck S."/>
            <person name="Peters L."/>
            <person name="Chertkov O."/>
            <person name="Detter J.C."/>
            <person name="Han C."/>
            <person name="Tapia R."/>
            <person name="Land M."/>
            <person name="Hauser L."/>
            <person name="Kyrpides N."/>
            <person name="Ivanova N."/>
            <person name="Ovchinnikova G."/>
            <person name="Pagani I."/>
            <person name="Mead D."/>
            <person name="Brumm P."/>
            <person name="Woyke T."/>
        </authorList>
    </citation>
    <scope>NUCLEOTIDE SEQUENCE [LARGE SCALE GENOMIC DNA]</scope>
    <source>
        <strain evidence="2">ATCC 484 / DSM 20113 / JCM 1341 / NBRC 15513 / NCIMB 8980 / NCTC 7547</strain>
    </source>
</reference>
<sequence>MSSFVLPADHIDYVVTAACRYVPEHPDVSGRDPQDLGRTLWRENMGERIEDVDLDWMDDDEREEFEEDRDALRAALAAYTYRPVADVEPLQTVWAARCWQYQRGREGFHDVPGSWRLADAVVAAALAQLPASAFRDADADRSSEGLRDLDPAVTAWVWTRAREA</sequence>
<dbReference type="KEGG" id="cfi:Celf_3634"/>
<name>F4H3S5_CELFA</name>
<dbReference type="RefSeq" id="WP_013772764.1">
    <property type="nucleotide sequence ID" value="NC_015514.1"/>
</dbReference>
<organism evidence="1 2">
    <name type="scientific">Cellulomonas fimi (strain ATCC 484 / DSM 20113 / JCM 1341 / CCUG 24087 / LMG 16345 / NBRC 15513 / NCIMB 8980 / NCTC 7547 / NRS-133)</name>
    <dbReference type="NCBI Taxonomy" id="590998"/>
    <lineage>
        <taxon>Bacteria</taxon>
        <taxon>Bacillati</taxon>
        <taxon>Actinomycetota</taxon>
        <taxon>Actinomycetes</taxon>
        <taxon>Micrococcales</taxon>
        <taxon>Cellulomonadaceae</taxon>
        <taxon>Cellulomonas</taxon>
    </lineage>
</organism>
<dbReference type="EMBL" id="CP002666">
    <property type="protein sequence ID" value="AEE47741.1"/>
    <property type="molecule type" value="Genomic_DNA"/>
</dbReference>
<accession>F4H3S5</accession>
<evidence type="ECO:0000313" key="1">
    <source>
        <dbReference type="EMBL" id="AEE47741.1"/>
    </source>
</evidence>
<gene>
    <name evidence="1" type="ordered locus">Celf_3634</name>
</gene>
<dbReference type="Proteomes" id="UP000008460">
    <property type="component" value="Chromosome"/>
</dbReference>
<evidence type="ECO:0000313" key="2">
    <source>
        <dbReference type="Proteomes" id="UP000008460"/>
    </source>
</evidence>
<dbReference type="AlphaFoldDB" id="F4H3S5"/>